<keyword evidence="2" id="KW-1185">Reference proteome</keyword>
<sequence>MGLSKSQGIGIATHLLALAAGWLLFQGRDDVSVEKEKLARAPRTERRAAGDAASAHESGREILDRVMATDSKDAFASAFRESDGRAVTEVPQTPDELVARIREMEVPADLGGALDQLGKTYFTLKDRDAKSAAMLEIRALLHHLLLNDPHAVVEWAMKSQGIAPWMIQSAIVGFGAEFFETRSTGDWADLAKEMPAFAATPLISRLGHVMAKQGDGAGVRVMKQKLAPELWSKFAAEVGKQWPGERIDELTQLAVELDDLGLVLGGEGISGRGDYFAALLQDESLSEDFRWLLGQNPTVRRNLSEDPTLPLDLRLANGGNINQMAMNDVNVLMNKERDWAFAFRHGEATAQEIMDIVLQGTPELAEREPDFLRELVFKELAEENPAAAMELLDDLPEEQRDDFALYASRTHFVDVDPRQYLEMLQQVPVETSEQWEDRLDTWNRRSFTNHERLREGYVEWVRELPPGLDRDMGLYSLARAVDGGNPDLAAELRSEVTDPELQRRIAKHR</sequence>
<gene>
    <name evidence="1" type="ORF">Hsar01_01407</name>
</gene>
<organism evidence="1 2">
    <name type="scientific">Haloferula sargassicola</name>
    <dbReference type="NCBI Taxonomy" id="490096"/>
    <lineage>
        <taxon>Bacteria</taxon>
        <taxon>Pseudomonadati</taxon>
        <taxon>Verrucomicrobiota</taxon>
        <taxon>Verrucomicrobiia</taxon>
        <taxon>Verrucomicrobiales</taxon>
        <taxon>Verrucomicrobiaceae</taxon>
        <taxon>Haloferula</taxon>
    </lineage>
</organism>
<dbReference type="EMBL" id="BAABRI010000006">
    <property type="protein sequence ID" value="GAA5482190.1"/>
    <property type="molecule type" value="Genomic_DNA"/>
</dbReference>
<dbReference type="Proteomes" id="UP001476282">
    <property type="component" value="Unassembled WGS sequence"/>
</dbReference>
<comment type="caution">
    <text evidence="1">The sequence shown here is derived from an EMBL/GenBank/DDBJ whole genome shotgun (WGS) entry which is preliminary data.</text>
</comment>
<evidence type="ECO:0000313" key="1">
    <source>
        <dbReference type="EMBL" id="GAA5482190.1"/>
    </source>
</evidence>
<protein>
    <recommendedName>
        <fullName evidence="3">HEAT repeat domain-containing protein</fullName>
    </recommendedName>
</protein>
<proteinExistence type="predicted"/>
<accession>A0ABP9UKR0</accession>
<name>A0ABP9UKR0_9BACT</name>
<reference evidence="1 2" key="1">
    <citation type="submission" date="2024-02" db="EMBL/GenBank/DDBJ databases">
        <title>Haloferula sargassicola NBRC 104335.</title>
        <authorList>
            <person name="Ichikawa N."/>
            <person name="Katano-Makiyama Y."/>
            <person name="Hidaka K."/>
        </authorList>
    </citation>
    <scope>NUCLEOTIDE SEQUENCE [LARGE SCALE GENOMIC DNA]</scope>
    <source>
        <strain evidence="1 2">NBRC 104335</strain>
    </source>
</reference>
<evidence type="ECO:0000313" key="2">
    <source>
        <dbReference type="Proteomes" id="UP001476282"/>
    </source>
</evidence>
<dbReference type="RefSeq" id="WP_353566333.1">
    <property type="nucleotide sequence ID" value="NZ_BAABRI010000006.1"/>
</dbReference>
<evidence type="ECO:0008006" key="3">
    <source>
        <dbReference type="Google" id="ProtNLM"/>
    </source>
</evidence>